<sequence length="104" mass="11643">MSGGIGHVETPKLSVKGLEKAVMSRNGHPENNCLPDTSHTKYSLAGAVVNYILWMKGWINGLQVVDKIASAIILRRFLWELQSTSKEIKIWTCSNWYLGRILTA</sequence>
<evidence type="ECO:0000313" key="2">
    <source>
        <dbReference type="EMBL" id="OCX74864.1"/>
    </source>
</evidence>
<evidence type="ECO:0000313" key="1">
    <source>
        <dbReference type="EMBL" id="OCX72046.1"/>
    </source>
</evidence>
<reference evidence="1 3" key="1">
    <citation type="journal article" date="2016" name="Int. J. Mol. Sci.">
        <title>Comparative genomics of the extreme acidophile Acidithiobacillus thiooxidans reveals intraspecific divergence and niche adaptation.</title>
        <authorList>
            <person name="Zhang X."/>
            <person name="Feng X."/>
            <person name="Tao J."/>
            <person name="Ma L."/>
            <person name="Xiao Y."/>
            <person name="Liang Y."/>
            <person name="Liu X."/>
            <person name="Yin H."/>
        </authorList>
    </citation>
    <scope>NUCLEOTIDE SEQUENCE [LARGE SCALE GENOMIC DNA]</scope>
    <source>
        <strain evidence="1 3">A02</strain>
        <strain evidence="2">DXS-W</strain>
    </source>
</reference>
<dbReference type="Proteomes" id="UP000095008">
    <property type="component" value="Unassembled WGS sequence"/>
</dbReference>
<accession>A0A1C2I7Q9</accession>
<protein>
    <submittedName>
        <fullName evidence="1">Uncharacterized protein</fullName>
    </submittedName>
</protein>
<comment type="caution">
    <text evidence="1">The sequence shown here is derived from an EMBL/GenBank/DDBJ whole genome shotgun (WGS) entry which is preliminary data.</text>
</comment>
<name>A0A1C2I7Q9_ACITH</name>
<dbReference type="AlphaFoldDB" id="A0A1C2I7Q9"/>
<dbReference type="Proteomes" id="UP000094893">
    <property type="component" value="Unassembled WGS sequence"/>
</dbReference>
<dbReference type="EMBL" id="LWRY01000028">
    <property type="protein sequence ID" value="OCX74864.1"/>
    <property type="molecule type" value="Genomic_DNA"/>
</dbReference>
<organism evidence="1 3">
    <name type="scientific">Acidithiobacillus thiooxidans</name>
    <name type="common">Thiobacillus thiooxidans</name>
    <dbReference type="NCBI Taxonomy" id="930"/>
    <lineage>
        <taxon>Bacteria</taxon>
        <taxon>Pseudomonadati</taxon>
        <taxon>Pseudomonadota</taxon>
        <taxon>Acidithiobacillia</taxon>
        <taxon>Acidithiobacillales</taxon>
        <taxon>Acidithiobacillaceae</taxon>
        <taxon>Acidithiobacillus</taxon>
    </lineage>
</organism>
<evidence type="ECO:0000313" key="4">
    <source>
        <dbReference type="Proteomes" id="UP000095008"/>
    </source>
</evidence>
<dbReference type="EMBL" id="LWSA01000151">
    <property type="protein sequence ID" value="OCX72046.1"/>
    <property type="molecule type" value="Genomic_DNA"/>
</dbReference>
<keyword evidence="4" id="KW-1185">Reference proteome</keyword>
<proteinExistence type="predicted"/>
<evidence type="ECO:0000313" key="3">
    <source>
        <dbReference type="Proteomes" id="UP000094893"/>
    </source>
</evidence>
<gene>
    <name evidence="2" type="ORF">A6M23_04615</name>
    <name evidence="1" type="ORF">A6P07_10825</name>
</gene>